<evidence type="ECO:0000313" key="2">
    <source>
        <dbReference type="EMBL" id="KAJ0222764.1"/>
    </source>
</evidence>
<reference evidence="2 3" key="1">
    <citation type="journal article" date="2017" name="Nat. Commun.">
        <title>Genome assembly with in vitro proximity ligation data and whole-genome triplication in lettuce.</title>
        <authorList>
            <person name="Reyes-Chin-Wo S."/>
            <person name="Wang Z."/>
            <person name="Yang X."/>
            <person name="Kozik A."/>
            <person name="Arikit S."/>
            <person name="Song C."/>
            <person name="Xia L."/>
            <person name="Froenicke L."/>
            <person name="Lavelle D.O."/>
            <person name="Truco M.J."/>
            <person name="Xia R."/>
            <person name="Zhu S."/>
            <person name="Xu C."/>
            <person name="Xu H."/>
            <person name="Xu X."/>
            <person name="Cox K."/>
            <person name="Korf I."/>
            <person name="Meyers B.C."/>
            <person name="Michelmore R.W."/>
        </authorList>
    </citation>
    <scope>NUCLEOTIDE SEQUENCE [LARGE SCALE GENOMIC DNA]</scope>
    <source>
        <strain evidence="3">cv. Salinas</strain>
        <tissue evidence="2">Seedlings</tissue>
    </source>
</reference>
<keyword evidence="3" id="KW-1185">Reference proteome</keyword>
<feature type="region of interest" description="Disordered" evidence="1">
    <location>
        <begin position="1"/>
        <end position="32"/>
    </location>
</feature>
<evidence type="ECO:0000313" key="3">
    <source>
        <dbReference type="Proteomes" id="UP000235145"/>
    </source>
</evidence>
<sequence length="179" mass="20314">MEVLNGDVSQGNDAHSLEDEIQSNPMGKEDGPFGLIRKLASTGCFGSFPMGCNPSMPMGPSFLIKPVNKHGPDPEYETGGTLDKRRHIYRSPCNEVPPNQMSINTNYPDVTNHDQSYPLELHGLPKINLNLDEAHKTVEVGHIIGFEIENGSWRRWLKTERTHLTNEFNDPKYPWDWRE</sequence>
<protein>
    <submittedName>
        <fullName evidence="2">Uncharacterized protein</fullName>
    </submittedName>
</protein>
<evidence type="ECO:0000256" key="1">
    <source>
        <dbReference type="SAM" id="MobiDB-lite"/>
    </source>
</evidence>
<organism evidence="2 3">
    <name type="scientific">Lactuca sativa</name>
    <name type="common">Garden lettuce</name>
    <dbReference type="NCBI Taxonomy" id="4236"/>
    <lineage>
        <taxon>Eukaryota</taxon>
        <taxon>Viridiplantae</taxon>
        <taxon>Streptophyta</taxon>
        <taxon>Embryophyta</taxon>
        <taxon>Tracheophyta</taxon>
        <taxon>Spermatophyta</taxon>
        <taxon>Magnoliopsida</taxon>
        <taxon>eudicotyledons</taxon>
        <taxon>Gunneridae</taxon>
        <taxon>Pentapetalae</taxon>
        <taxon>asterids</taxon>
        <taxon>campanulids</taxon>
        <taxon>Asterales</taxon>
        <taxon>Asteraceae</taxon>
        <taxon>Cichorioideae</taxon>
        <taxon>Cichorieae</taxon>
        <taxon>Lactucinae</taxon>
        <taxon>Lactuca</taxon>
    </lineage>
</organism>
<accession>A0A9R1WFC0</accession>
<dbReference type="AlphaFoldDB" id="A0A9R1WFC0"/>
<proteinExistence type="predicted"/>
<dbReference type="Proteomes" id="UP000235145">
    <property type="component" value="Unassembled WGS sequence"/>
</dbReference>
<comment type="caution">
    <text evidence="2">The sequence shown here is derived from an EMBL/GenBank/DDBJ whole genome shotgun (WGS) entry which is preliminary data.</text>
</comment>
<name>A0A9R1WFC0_LACSA</name>
<gene>
    <name evidence="2" type="ORF">LSAT_V11C200083540</name>
</gene>
<dbReference type="EMBL" id="NBSK02000002">
    <property type="protein sequence ID" value="KAJ0222764.1"/>
    <property type="molecule type" value="Genomic_DNA"/>
</dbReference>